<evidence type="ECO:0000313" key="1">
    <source>
        <dbReference type="EMBL" id="MBE1589185.1"/>
    </source>
</evidence>
<evidence type="ECO:0000313" key="2">
    <source>
        <dbReference type="Proteomes" id="UP000633509"/>
    </source>
</evidence>
<accession>A0ABR9M993</accession>
<reference evidence="1 2" key="1">
    <citation type="submission" date="2020-10" db="EMBL/GenBank/DDBJ databases">
        <title>Sequencing the genomes of 1000 actinobacteria strains.</title>
        <authorList>
            <person name="Klenk H.-P."/>
        </authorList>
    </citation>
    <scope>NUCLEOTIDE SEQUENCE [LARGE SCALE GENOMIC DNA]</scope>
    <source>
        <strain evidence="1 2">DSM 43173</strain>
    </source>
</reference>
<dbReference type="RefSeq" id="WP_192789265.1">
    <property type="nucleotide sequence ID" value="NZ_JADBEK010000001.1"/>
</dbReference>
<dbReference type="EMBL" id="JADBEK010000001">
    <property type="protein sequence ID" value="MBE1589185.1"/>
    <property type="molecule type" value="Genomic_DNA"/>
</dbReference>
<protein>
    <submittedName>
        <fullName evidence="1">Uncharacterized protein</fullName>
    </submittedName>
</protein>
<sequence length="55" mass="5753">MVGQTESGGDALEYRQFLDGAGCPVEDLVDAGLCDLGCCRDAYLAETAVFSGHPE</sequence>
<keyword evidence="2" id="KW-1185">Reference proteome</keyword>
<proteinExistence type="predicted"/>
<gene>
    <name evidence="1" type="ORF">H4W80_007443</name>
</gene>
<dbReference type="Proteomes" id="UP000633509">
    <property type="component" value="Unassembled WGS sequence"/>
</dbReference>
<name>A0ABR9M993_9ACTN</name>
<organism evidence="1 2">
    <name type="scientific">Nonomuraea angiospora</name>
    <dbReference type="NCBI Taxonomy" id="46172"/>
    <lineage>
        <taxon>Bacteria</taxon>
        <taxon>Bacillati</taxon>
        <taxon>Actinomycetota</taxon>
        <taxon>Actinomycetes</taxon>
        <taxon>Streptosporangiales</taxon>
        <taxon>Streptosporangiaceae</taxon>
        <taxon>Nonomuraea</taxon>
    </lineage>
</organism>
<comment type="caution">
    <text evidence="1">The sequence shown here is derived from an EMBL/GenBank/DDBJ whole genome shotgun (WGS) entry which is preliminary data.</text>
</comment>